<dbReference type="PANTHER" id="PTHR33755">
    <property type="entry name" value="TOXIN PARE1-RELATED"/>
    <property type="match status" value="1"/>
</dbReference>
<dbReference type="PIRSF" id="PIRSF029218">
    <property type="entry name" value="ParE"/>
    <property type="match status" value="1"/>
</dbReference>
<evidence type="ECO:0000313" key="4">
    <source>
        <dbReference type="EMBL" id="SEO32798.1"/>
    </source>
</evidence>
<dbReference type="Proteomes" id="UP000199615">
    <property type="component" value="Unassembled WGS sequence"/>
</dbReference>
<organism evidence="4 5">
    <name type="scientific">Rhodopseudomonas pseudopalustris</name>
    <dbReference type="NCBI Taxonomy" id="1513892"/>
    <lineage>
        <taxon>Bacteria</taxon>
        <taxon>Pseudomonadati</taxon>
        <taxon>Pseudomonadota</taxon>
        <taxon>Alphaproteobacteria</taxon>
        <taxon>Hyphomicrobiales</taxon>
        <taxon>Nitrobacteraceae</taxon>
        <taxon>Rhodopseudomonas</taxon>
    </lineage>
</organism>
<comment type="similarity">
    <text evidence="1 3">Belongs to the RelE toxin family.</text>
</comment>
<dbReference type="EMBL" id="FODT01000002">
    <property type="protein sequence ID" value="SEO32798.1"/>
    <property type="molecule type" value="Genomic_DNA"/>
</dbReference>
<name>A0A1H8NTY6_9BRAD</name>
<accession>A0A1H8NTY6</accession>
<evidence type="ECO:0000256" key="3">
    <source>
        <dbReference type="PIRNR" id="PIRNR029218"/>
    </source>
</evidence>
<dbReference type="Pfam" id="PF05016">
    <property type="entry name" value="ParE_toxin"/>
    <property type="match status" value="1"/>
</dbReference>
<keyword evidence="5" id="KW-1185">Reference proteome</keyword>
<dbReference type="Gene3D" id="3.30.2310.20">
    <property type="entry name" value="RelE-like"/>
    <property type="match status" value="1"/>
</dbReference>
<proteinExistence type="inferred from homology"/>
<sequence length="98" mass="11050">MANSQTRRPQAREDLIEIWLFIADDNESAASSVVHRIDRTIQMLAENPKAGRERPELGNNIRSFPVGNYSVFYLPDGNGVEVVRILHASRDITAEDID</sequence>
<evidence type="ECO:0000256" key="1">
    <source>
        <dbReference type="ARBA" id="ARBA00006226"/>
    </source>
</evidence>
<dbReference type="RefSeq" id="WP_092682084.1">
    <property type="nucleotide sequence ID" value="NZ_FODT01000002.1"/>
</dbReference>
<dbReference type="InterPro" id="IPR035093">
    <property type="entry name" value="RelE/ParE_toxin_dom_sf"/>
</dbReference>
<dbReference type="OrthoDB" id="5457915at2"/>
<dbReference type="InterPro" id="IPR007712">
    <property type="entry name" value="RelE/ParE_toxin"/>
</dbReference>
<dbReference type="InterPro" id="IPR051803">
    <property type="entry name" value="TA_system_RelE-like_toxin"/>
</dbReference>
<gene>
    <name evidence="4" type="ORF">SAMN05444123_102260</name>
</gene>
<dbReference type="InterPro" id="IPR028344">
    <property type="entry name" value="ParE1/4"/>
</dbReference>
<evidence type="ECO:0000256" key="2">
    <source>
        <dbReference type="ARBA" id="ARBA00022649"/>
    </source>
</evidence>
<dbReference type="AlphaFoldDB" id="A0A1H8NTY6"/>
<reference evidence="5" key="1">
    <citation type="submission" date="2016-10" db="EMBL/GenBank/DDBJ databases">
        <authorList>
            <person name="Varghese N."/>
            <person name="Submissions S."/>
        </authorList>
    </citation>
    <scope>NUCLEOTIDE SEQUENCE [LARGE SCALE GENOMIC DNA]</scope>
    <source>
        <strain evidence="5">DSM 123</strain>
    </source>
</reference>
<evidence type="ECO:0000313" key="5">
    <source>
        <dbReference type="Proteomes" id="UP000199615"/>
    </source>
</evidence>
<keyword evidence="2" id="KW-1277">Toxin-antitoxin system</keyword>
<protein>
    <recommendedName>
        <fullName evidence="3">Toxin</fullName>
    </recommendedName>
</protein>